<keyword evidence="1" id="KW-1133">Transmembrane helix</keyword>
<reference evidence="4" key="1">
    <citation type="submission" date="2023-07" db="EMBL/GenBank/DDBJ databases">
        <title>Gilvimarinus algae sp. nov., isolated from the surface of Kelp.</title>
        <authorList>
            <person name="Sun Y.Y."/>
            <person name="Gong Y."/>
            <person name="Du Z.J."/>
        </authorList>
    </citation>
    <scope>NUCLEOTIDE SEQUENCE</scope>
    <source>
        <strain evidence="4">SDUM040014</strain>
    </source>
</reference>
<dbReference type="RefSeq" id="WP_302712323.1">
    <property type="nucleotide sequence ID" value="NZ_JAULRT010000052.1"/>
</dbReference>
<evidence type="ECO:0000313" key="4">
    <source>
        <dbReference type="EMBL" id="MDO3382163.1"/>
    </source>
</evidence>
<name>A0ABT8TFJ6_9GAMM</name>
<feature type="transmembrane region" description="Helical" evidence="1">
    <location>
        <begin position="16"/>
        <end position="35"/>
    </location>
</feature>
<proteinExistence type="predicted"/>
<dbReference type="InterPro" id="IPR008756">
    <property type="entry name" value="Peptidase_M56"/>
</dbReference>
<evidence type="ECO:0000259" key="3">
    <source>
        <dbReference type="Pfam" id="PF05569"/>
    </source>
</evidence>
<keyword evidence="1" id="KW-0812">Transmembrane</keyword>
<dbReference type="CDD" id="cd12797">
    <property type="entry name" value="M23_peptidase"/>
    <property type="match status" value="1"/>
</dbReference>
<comment type="caution">
    <text evidence="4">The sequence shown here is derived from an EMBL/GenBank/DDBJ whole genome shotgun (WGS) entry which is preliminary data.</text>
</comment>
<dbReference type="Proteomes" id="UP001168380">
    <property type="component" value="Unassembled WGS sequence"/>
</dbReference>
<dbReference type="PANTHER" id="PTHR21666">
    <property type="entry name" value="PEPTIDASE-RELATED"/>
    <property type="match status" value="1"/>
</dbReference>
<keyword evidence="1" id="KW-0472">Membrane</keyword>
<gene>
    <name evidence="4" type="ORF">QWI16_08240</name>
</gene>
<keyword evidence="5" id="KW-1185">Reference proteome</keyword>
<dbReference type="EMBL" id="JAULRT010000052">
    <property type="protein sequence ID" value="MDO3382163.1"/>
    <property type="molecule type" value="Genomic_DNA"/>
</dbReference>
<dbReference type="PANTHER" id="PTHR21666:SF270">
    <property type="entry name" value="MUREIN HYDROLASE ACTIVATOR ENVC"/>
    <property type="match status" value="1"/>
</dbReference>
<organism evidence="4 5">
    <name type="scientific">Gilvimarinus algae</name>
    <dbReference type="NCBI Taxonomy" id="3058037"/>
    <lineage>
        <taxon>Bacteria</taxon>
        <taxon>Pseudomonadati</taxon>
        <taxon>Pseudomonadota</taxon>
        <taxon>Gammaproteobacteria</taxon>
        <taxon>Cellvibrionales</taxon>
        <taxon>Cellvibrionaceae</taxon>
        <taxon>Gilvimarinus</taxon>
    </lineage>
</organism>
<dbReference type="CDD" id="cd07341">
    <property type="entry name" value="M56_BlaR1_MecR1_like"/>
    <property type="match status" value="1"/>
</dbReference>
<dbReference type="Pfam" id="PF05569">
    <property type="entry name" value="Peptidase_M56"/>
    <property type="match status" value="1"/>
</dbReference>
<evidence type="ECO:0000313" key="5">
    <source>
        <dbReference type="Proteomes" id="UP001168380"/>
    </source>
</evidence>
<dbReference type="Gene3D" id="2.70.70.10">
    <property type="entry name" value="Glucose Permease (Domain IIA)"/>
    <property type="match status" value="1"/>
</dbReference>
<sequence length="470" mass="51148">MTALAEFLAGLTSDLLLQWQVASIWFVILCPVAFVAQRRLPGLAAGLCWLVLLRALVPVGVVPALWWSWHDTTAHWSVLPPLSPIAAPLGFDGPGASVQQWLAIAMGLFLFLAWLLASIFLFWQYQRERYRLHRVAYKSLDCSSVWVAETFAQLKTKLNVKSARLVVTDTADYAYTIGSYRPVVVLPASMLNIQAGLVEAVLAHELTHVKRRDDFKLLCLNYMRIACCYFPPLWFCARLIVQCNEKQCDRAVIWQSGIDRKRYARSLFAAAQLQALGSSAVMQLSPGQLLAERVQSIYEPGALTVRSVWPVRVFIATVLFTLFPAHAGMAGSSSVVGLISPVPNARLSSGYGERSNPFVAGEVGFHHGVDLAAPQGQPVLSAGTGRVIEVGYNDARGHYVVVGHAAGLAASYSHLLDTAVELGDTVLQGQRLGAVGESGRATGPHLHFELVQAGQAVNPADYINFGRSDG</sequence>
<accession>A0ABT8TFJ6</accession>
<dbReference type="InterPro" id="IPR050570">
    <property type="entry name" value="Cell_wall_metabolism_enzyme"/>
</dbReference>
<dbReference type="Gene3D" id="3.30.2010.10">
    <property type="entry name" value="Metalloproteases ('zincins'), catalytic domain"/>
    <property type="match status" value="1"/>
</dbReference>
<feature type="domain" description="M23ase beta-sheet core" evidence="2">
    <location>
        <begin position="365"/>
        <end position="459"/>
    </location>
</feature>
<feature type="domain" description="Peptidase M56" evidence="3">
    <location>
        <begin position="101"/>
        <end position="276"/>
    </location>
</feature>
<evidence type="ECO:0000259" key="2">
    <source>
        <dbReference type="Pfam" id="PF01551"/>
    </source>
</evidence>
<feature type="transmembrane region" description="Helical" evidence="1">
    <location>
        <begin position="101"/>
        <end position="123"/>
    </location>
</feature>
<feature type="transmembrane region" description="Helical" evidence="1">
    <location>
        <begin position="47"/>
        <end position="69"/>
    </location>
</feature>
<dbReference type="SUPFAM" id="SSF51261">
    <property type="entry name" value="Duplicated hybrid motif"/>
    <property type="match status" value="1"/>
</dbReference>
<dbReference type="Pfam" id="PF01551">
    <property type="entry name" value="Peptidase_M23"/>
    <property type="match status" value="1"/>
</dbReference>
<evidence type="ECO:0000256" key="1">
    <source>
        <dbReference type="SAM" id="Phobius"/>
    </source>
</evidence>
<protein>
    <submittedName>
        <fullName evidence="4">M23/M56 family metallopeptidase</fullName>
    </submittedName>
</protein>
<dbReference type="InterPro" id="IPR011055">
    <property type="entry name" value="Dup_hybrid_motif"/>
</dbReference>
<dbReference type="InterPro" id="IPR016047">
    <property type="entry name" value="M23ase_b-sheet_dom"/>
</dbReference>